<gene>
    <name evidence="3" type="ORF">H9Q81_03695</name>
</gene>
<dbReference type="NCBIfam" id="TIGR00121">
    <property type="entry name" value="birA_ligase"/>
    <property type="match status" value="1"/>
</dbReference>
<evidence type="ECO:0000259" key="2">
    <source>
        <dbReference type="PROSITE" id="PS51733"/>
    </source>
</evidence>
<reference evidence="3 4" key="1">
    <citation type="submission" date="2020-08" db="EMBL/GenBank/DDBJ databases">
        <authorList>
            <person name="Liu C."/>
            <person name="Sun Q."/>
        </authorList>
    </citation>
    <scope>NUCLEOTIDE SEQUENCE [LARGE SCALE GENOMIC DNA]</scope>
    <source>
        <strain evidence="3 4">NSJ-57</strain>
    </source>
</reference>
<dbReference type="KEGG" id="fho:H9Q81_03695"/>
<dbReference type="Gene3D" id="3.30.930.10">
    <property type="entry name" value="Bira Bifunctional Protein, Domain 2"/>
    <property type="match status" value="1"/>
</dbReference>
<dbReference type="EC" id="6.3.4.15" evidence="3"/>
<proteinExistence type="predicted"/>
<protein>
    <submittedName>
        <fullName evidence="3">Biotin--[acetyl-CoA-carboxylase] ligase</fullName>
        <ecNumber evidence="3">6.3.4.15</ecNumber>
    </submittedName>
</protein>
<name>A0A7G9GYR6_9FUSO</name>
<keyword evidence="4" id="KW-1185">Reference proteome</keyword>
<dbReference type="InterPro" id="IPR004143">
    <property type="entry name" value="BPL_LPL_catalytic"/>
</dbReference>
<dbReference type="GO" id="GO:0004077">
    <property type="term" value="F:biotin--[biotin carboxyl-carrier protein] ligase activity"/>
    <property type="evidence" value="ECO:0007669"/>
    <property type="project" value="UniProtKB-EC"/>
</dbReference>
<dbReference type="Pfam" id="PF03099">
    <property type="entry name" value="BPL_LplA_LipB"/>
    <property type="match status" value="1"/>
</dbReference>
<dbReference type="Proteomes" id="UP000515913">
    <property type="component" value="Chromosome"/>
</dbReference>
<feature type="domain" description="BPL/LPL catalytic" evidence="2">
    <location>
        <begin position="1"/>
        <end position="169"/>
    </location>
</feature>
<organism evidence="3 4">
    <name type="scientific">Fusobacterium hominis</name>
    <dbReference type="NCBI Taxonomy" id="2764326"/>
    <lineage>
        <taxon>Bacteria</taxon>
        <taxon>Fusobacteriati</taxon>
        <taxon>Fusobacteriota</taxon>
        <taxon>Fusobacteriia</taxon>
        <taxon>Fusobacteriales</taxon>
        <taxon>Fusobacteriaceae</taxon>
        <taxon>Fusobacterium</taxon>
    </lineage>
</organism>
<evidence type="ECO:0000313" key="3">
    <source>
        <dbReference type="EMBL" id="QNM15948.1"/>
    </source>
</evidence>
<dbReference type="PANTHER" id="PTHR12835:SF5">
    <property type="entry name" value="BIOTIN--PROTEIN LIGASE"/>
    <property type="match status" value="1"/>
</dbReference>
<dbReference type="InterPro" id="IPR004408">
    <property type="entry name" value="Biotin_CoA_COase_ligase"/>
</dbReference>
<dbReference type="PROSITE" id="PS51733">
    <property type="entry name" value="BPL_LPL_CATALYTIC"/>
    <property type="match status" value="1"/>
</dbReference>
<sequence length="231" mass="26625">MRIFKFDKIDSTNHYLKQMENKLDYDCVISKIQTAGVGRRGNTWVSNEGMALFSFAINEKLISQENFLKLPLIMGCSLLHTLKKLDDLDFKFKWTNDIYLNEKKLSGILIEKVGDWFIIGIGININNKDFGYASDIAISLSTVTTKYYDIDNLIYSIINDFKNSLAINSWEYTLKEINKYNFLYNKTVKVMKGDTCIGLGTCKNIAYDGTLEIECNNKIHYFNIGEIHIIK</sequence>
<dbReference type="EMBL" id="CP060637">
    <property type="protein sequence ID" value="QNM15948.1"/>
    <property type="molecule type" value="Genomic_DNA"/>
</dbReference>
<keyword evidence="1 3" id="KW-0436">Ligase</keyword>
<accession>A0A7G9GYR6</accession>
<dbReference type="GO" id="GO:0005737">
    <property type="term" value="C:cytoplasm"/>
    <property type="evidence" value="ECO:0007669"/>
    <property type="project" value="TreeGrafter"/>
</dbReference>
<evidence type="ECO:0000256" key="1">
    <source>
        <dbReference type="ARBA" id="ARBA00022598"/>
    </source>
</evidence>
<dbReference type="RefSeq" id="WP_187423166.1">
    <property type="nucleotide sequence ID" value="NZ_CP060637.1"/>
</dbReference>
<dbReference type="Gene3D" id="2.30.30.100">
    <property type="match status" value="1"/>
</dbReference>
<evidence type="ECO:0000313" key="4">
    <source>
        <dbReference type="Proteomes" id="UP000515913"/>
    </source>
</evidence>
<dbReference type="PANTHER" id="PTHR12835">
    <property type="entry name" value="BIOTIN PROTEIN LIGASE"/>
    <property type="match status" value="1"/>
</dbReference>
<dbReference type="InterPro" id="IPR045864">
    <property type="entry name" value="aa-tRNA-synth_II/BPL/LPL"/>
</dbReference>
<dbReference type="AlphaFoldDB" id="A0A7G9GYR6"/>
<dbReference type="SUPFAM" id="SSF55681">
    <property type="entry name" value="Class II aaRS and biotin synthetases"/>
    <property type="match status" value="1"/>
</dbReference>